<evidence type="ECO:0000313" key="8">
    <source>
        <dbReference type="EMBL" id="KIE64131.1"/>
    </source>
</evidence>
<comment type="subunit">
    <text evidence="5 6">Part of the 30S ribosomal subunit. Contacts proteins S5 and S12.</text>
</comment>
<dbReference type="PROSITE" id="PS00053">
    <property type="entry name" value="RIBOSOMAL_S8"/>
    <property type="match status" value="1"/>
</dbReference>
<evidence type="ECO:0000256" key="3">
    <source>
        <dbReference type="ARBA" id="ARBA00023274"/>
    </source>
</evidence>
<dbReference type="AlphaFoldDB" id="A0A0C1SA03"/>
<comment type="function">
    <text evidence="6">One of the primary rRNA binding proteins, it binds directly to 16S rRNA central domain where it helps coordinate assembly of the platform of the 30S subunit.</text>
</comment>
<dbReference type="Proteomes" id="UP000054529">
    <property type="component" value="Unassembled WGS sequence"/>
</dbReference>
<evidence type="ECO:0000256" key="2">
    <source>
        <dbReference type="ARBA" id="ARBA00022980"/>
    </source>
</evidence>
<reference evidence="8 9" key="1">
    <citation type="journal article" date="2014" name="G3 (Bethesda)">
        <title>Genome sequence of Candidatus Riesia pediculischaeffi, endosymbiont of chimpanzee lice, and genomic comparison of recently acquired endosymbionts from human and chimpanzee lice.</title>
        <authorList>
            <person name="Boyd B.M."/>
            <person name="Allen J.M."/>
            <person name="de Crecy-Lagard V."/>
            <person name="Reed D.L."/>
        </authorList>
    </citation>
    <scope>NUCLEOTIDE SEQUENCE [LARGE SCALE GENOMIC DNA]</scope>
    <source>
        <strain evidence="8 9">PTSU</strain>
    </source>
</reference>
<comment type="caution">
    <text evidence="8">The sequence shown here is derived from an EMBL/GenBank/DDBJ whole genome shotgun (WGS) entry which is preliminary data.</text>
</comment>
<keyword evidence="3 6" id="KW-0687">Ribonucleoprotein</keyword>
<dbReference type="HAMAP" id="MF_01302_B">
    <property type="entry name" value="Ribosomal_uS8_B"/>
    <property type="match status" value="1"/>
</dbReference>
<comment type="similarity">
    <text evidence="1 6 7">Belongs to the universal ribosomal protein uS8 family.</text>
</comment>
<evidence type="ECO:0000256" key="5">
    <source>
        <dbReference type="ARBA" id="ARBA00046740"/>
    </source>
</evidence>
<keyword evidence="2 6" id="KW-0689">Ribosomal protein</keyword>
<dbReference type="GO" id="GO:0005840">
    <property type="term" value="C:ribosome"/>
    <property type="evidence" value="ECO:0007669"/>
    <property type="project" value="UniProtKB-KW"/>
</dbReference>
<gene>
    <name evidence="6" type="primary">rpsH</name>
    <name evidence="8" type="ORF">P689_119102</name>
</gene>
<name>A0A0C1SA03_9ENTR</name>
<dbReference type="GO" id="GO:1990904">
    <property type="term" value="C:ribonucleoprotein complex"/>
    <property type="evidence" value="ECO:0007669"/>
    <property type="project" value="UniProtKB-KW"/>
</dbReference>
<dbReference type="GO" id="GO:0019843">
    <property type="term" value="F:rRNA binding"/>
    <property type="evidence" value="ECO:0007669"/>
    <property type="project" value="UniProtKB-UniRule"/>
</dbReference>
<dbReference type="NCBIfam" id="NF001109">
    <property type="entry name" value="PRK00136.1"/>
    <property type="match status" value="1"/>
</dbReference>
<proteinExistence type="inferred from homology"/>
<accession>A0A0C1SA03</accession>
<dbReference type="FunFam" id="3.30.1490.10:FF:000001">
    <property type="entry name" value="30S ribosomal protein S8"/>
    <property type="match status" value="1"/>
</dbReference>
<dbReference type="PATRIC" id="fig|1401651.3.peg.131"/>
<keyword evidence="6" id="KW-0699">rRNA-binding</keyword>
<dbReference type="GO" id="GO:0003735">
    <property type="term" value="F:structural constituent of ribosome"/>
    <property type="evidence" value="ECO:0007669"/>
    <property type="project" value="InterPro"/>
</dbReference>
<sequence>MLTRIRNAQFSRKTFVEVFFSKIKRNIIDVLKKEGYIKNFEIQNKGKIDVLKIRLKYFRRKPVIEKIIRISRPGLRIYKKREDLSDVMNGLGISIISTSYGIMTNKDAKKMKLGGEVICEVY</sequence>
<evidence type="ECO:0000256" key="4">
    <source>
        <dbReference type="ARBA" id="ARBA00035258"/>
    </source>
</evidence>
<dbReference type="Pfam" id="PF00410">
    <property type="entry name" value="Ribosomal_S8"/>
    <property type="match status" value="1"/>
</dbReference>
<organism evidence="8 9">
    <name type="scientific">Candidatus Riesia pediculischaeffi PTSU</name>
    <dbReference type="NCBI Taxonomy" id="1401651"/>
    <lineage>
        <taxon>Bacteria</taxon>
        <taxon>Pseudomonadati</taxon>
        <taxon>Pseudomonadota</taxon>
        <taxon>Gammaproteobacteria</taxon>
        <taxon>Enterobacterales</taxon>
        <taxon>Enterobacteriaceae</taxon>
        <taxon>Candidatus Riesia</taxon>
    </lineage>
</organism>
<dbReference type="InterPro" id="IPR035987">
    <property type="entry name" value="Ribosomal_uS8_sf"/>
</dbReference>
<dbReference type="GO" id="GO:0006412">
    <property type="term" value="P:translation"/>
    <property type="evidence" value="ECO:0007669"/>
    <property type="project" value="UniProtKB-UniRule"/>
</dbReference>
<dbReference type="SUPFAM" id="SSF56047">
    <property type="entry name" value="Ribosomal protein S8"/>
    <property type="match status" value="1"/>
</dbReference>
<dbReference type="InterPro" id="IPR000630">
    <property type="entry name" value="Ribosomal_uS8"/>
</dbReference>
<dbReference type="PANTHER" id="PTHR11758">
    <property type="entry name" value="40S RIBOSOMAL PROTEIN S15A"/>
    <property type="match status" value="1"/>
</dbReference>
<keyword evidence="6" id="KW-0694">RNA-binding</keyword>
<evidence type="ECO:0000256" key="1">
    <source>
        <dbReference type="ARBA" id="ARBA00006471"/>
    </source>
</evidence>
<dbReference type="Gene3D" id="3.30.1370.30">
    <property type="match status" value="1"/>
</dbReference>
<dbReference type="HOGENOM" id="CLU_098428_0_0_6"/>
<evidence type="ECO:0000256" key="7">
    <source>
        <dbReference type="RuleBase" id="RU003660"/>
    </source>
</evidence>
<dbReference type="Gene3D" id="3.30.1490.10">
    <property type="match status" value="1"/>
</dbReference>
<dbReference type="EMBL" id="AWXV01000002">
    <property type="protein sequence ID" value="KIE64131.1"/>
    <property type="molecule type" value="Genomic_DNA"/>
</dbReference>
<evidence type="ECO:0000256" key="6">
    <source>
        <dbReference type="HAMAP-Rule" id="MF_01302"/>
    </source>
</evidence>
<dbReference type="GO" id="GO:0005737">
    <property type="term" value="C:cytoplasm"/>
    <property type="evidence" value="ECO:0007669"/>
    <property type="project" value="UniProtKB-ARBA"/>
</dbReference>
<dbReference type="InterPro" id="IPR047863">
    <property type="entry name" value="Ribosomal_uS8_CS"/>
</dbReference>
<protein>
    <recommendedName>
        <fullName evidence="4 6">Small ribosomal subunit protein uS8</fullName>
    </recommendedName>
</protein>
<evidence type="ECO:0000313" key="9">
    <source>
        <dbReference type="Proteomes" id="UP000054529"/>
    </source>
</evidence>